<protein>
    <recommendedName>
        <fullName evidence="5">NAB domain-containing protein</fullName>
    </recommendedName>
</protein>
<dbReference type="PROSITE" id="PS51774">
    <property type="entry name" value="NAB"/>
    <property type="match status" value="1"/>
</dbReference>
<dbReference type="Pfam" id="PF07765">
    <property type="entry name" value="KIP1"/>
    <property type="match status" value="1"/>
</dbReference>
<dbReference type="Gene3D" id="1.10.287.1490">
    <property type="match status" value="1"/>
</dbReference>
<feature type="domain" description="NAB" evidence="5">
    <location>
        <begin position="1"/>
        <end position="66"/>
    </location>
</feature>
<dbReference type="GO" id="GO:0005774">
    <property type="term" value="C:vacuolar membrane"/>
    <property type="evidence" value="ECO:0007669"/>
    <property type="project" value="TreeGrafter"/>
</dbReference>
<reference evidence="6" key="1">
    <citation type="submission" date="2020-03" db="EMBL/GenBank/DDBJ databases">
        <authorList>
            <person name="Zhang R."/>
        </authorList>
    </citation>
    <scope>NUCLEOTIDE SEQUENCE</scope>
</reference>
<dbReference type="PANTHER" id="PTHR32258:SF14">
    <property type="entry name" value="GB|AAF19561.1"/>
    <property type="match status" value="1"/>
</dbReference>
<feature type="coiled-coil region" evidence="3">
    <location>
        <begin position="285"/>
        <end position="519"/>
    </location>
</feature>
<feature type="region of interest" description="Disordered" evidence="4">
    <location>
        <begin position="74"/>
        <end position="98"/>
    </location>
</feature>
<sequence length="556" mass="63656">MVKMLMTEMERSVKQMLKLIEEDGVSLAKKAEMCRQTRPDLISKIKEFNSMQQSLAECYEYVTAELSNSIPSEFDVQGVDNSESGHGHDSPLLTPDQKLGFHKASNRAPSVSSHGASSDLSLKEGSESFSFSSSLSSDSESESFNSSGNAYYSLPVNTDRSELHKKIIVMGTELSSMEEKLRMHEEENRDILLNGEENRNYEELLSRISGYEEELRLTKVKLQLSEDDVTRLKIELEKSVFFRDLSGTLQAQLELALKDIQMREDDLQVERKRVLELQKKVAEGSDELQGQLKVAEEEITILNAKRNTESRRVLDLQERITCYKSDLSDRDHEIKALKDAQENLSVEKAHLQSEILDLSEKQNMLEVKLREWDLQGKFMEDKLRQCEAEKKQMKNLHDAQEIALQGEISQLKVELVDRGGHVEVLNKNIDSLKSKYDMLMAEKDGMSAKVNTLIADVYSRDNQIRQMEGHLQQLHTEHEKLIAESRSSRKLVDELRLKVVELEKEVDGQRVEVSAVAEEKRAAIRQLCFSLEHYRSGYKELREAFLGHKRHSVMAS</sequence>
<dbReference type="PANTHER" id="PTHR32258">
    <property type="entry name" value="PROTEIN NETWORKED 4A"/>
    <property type="match status" value="1"/>
</dbReference>
<dbReference type="InterPro" id="IPR011684">
    <property type="entry name" value="NAB"/>
</dbReference>
<dbReference type="InterPro" id="IPR051861">
    <property type="entry name" value="NET_actin-binding_domain"/>
</dbReference>
<dbReference type="GO" id="GO:0003779">
    <property type="term" value="F:actin binding"/>
    <property type="evidence" value="ECO:0007669"/>
    <property type="project" value="InterPro"/>
</dbReference>
<name>A0A6M2F9V0_9ROSI</name>
<feature type="coiled-coil region" evidence="3">
    <location>
        <begin position="174"/>
        <end position="221"/>
    </location>
</feature>
<evidence type="ECO:0000256" key="1">
    <source>
        <dbReference type="ARBA" id="ARBA00023054"/>
    </source>
</evidence>
<organism evidence="6">
    <name type="scientific">Populus davidiana</name>
    <dbReference type="NCBI Taxonomy" id="266767"/>
    <lineage>
        <taxon>Eukaryota</taxon>
        <taxon>Viridiplantae</taxon>
        <taxon>Streptophyta</taxon>
        <taxon>Embryophyta</taxon>
        <taxon>Tracheophyta</taxon>
        <taxon>Spermatophyta</taxon>
        <taxon>Magnoliopsida</taxon>
        <taxon>eudicotyledons</taxon>
        <taxon>Gunneridae</taxon>
        <taxon>Pentapetalae</taxon>
        <taxon>rosids</taxon>
        <taxon>fabids</taxon>
        <taxon>Malpighiales</taxon>
        <taxon>Salicaceae</taxon>
        <taxon>Saliceae</taxon>
        <taxon>Populus</taxon>
    </lineage>
</organism>
<evidence type="ECO:0000256" key="2">
    <source>
        <dbReference type="ARBA" id="ARBA00038006"/>
    </source>
</evidence>
<evidence type="ECO:0000313" key="6">
    <source>
        <dbReference type="EMBL" id="NUU94192.1"/>
    </source>
</evidence>
<dbReference type="AlphaFoldDB" id="A0A6M2F9V0"/>
<evidence type="ECO:0000256" key="4">
    <source>
        <dbReference type="SAM" id="MobiDB-lite"/>
    </source>
</evidence>
<evidence type="ECO:0000256" key="3">
    <source>
        <dbReference type="SAM" id="Coils"/>
    </source>
</evidence>
<comment type="similarity">
    <text evidence="2">Belongs to the NET family.</text>
</comment>
<dbReference type="EMBL" id="GILB01013859">
    <property type="protein sequence ID" value="NUU94192.1"/>
    <property type="molecule type" value="Transcribed_RNA"/>
</dbReference>
<accession>A0A6M2F9V0</accession>
<keyword evidence="1 3" id="KW-0175">Coiled coil</keyword>
<proteinExistence type="inferred from homology"/>
<evidence type="ECO:0000259" key="5">
    <source>
        <dbReference type="PROSITE" id="PS51774"/>
    </source>
</evidence>